<protein>
    <recommendedName>
        <fullName evidence="2">Capsule assembly Wzi family protein</fullName>
    </recommendedName>
</protein>
<dbReference type="InterPro" id="IPR038636">
    <property type="entry name" value="Wzi_sf"/>
</dbReference>
<dbReference type="InterPro" id="IPR026950">
    <property type="entry name" value="Caps_assemb_Wzi"/>
</dbReference>
<dbReference type="AlphaFoldDB" id="A0A7C0X8Z7"/>
<reference evidence="1" key="1">
    <citation type="journal article" date="2020" name="mSystems">
        <title>Genome- and Community-Level Interaction Insights into Carbon Utilization and Element Cycling Functions of Hydrothermarchaeota in Hydrothermal Sediment.</title>
        <authorList>
            <person name="Zhou Z."/>
            <person name="Liu Y."/>
            <person name="Xu W."/>
            <person name="Pan J."/>
            <person name="Luo Z.H."/>
            <person name="Li M."/>
        </authorList>
    </citation>
    <scope>NUCLEOTIDE SEQUENCE [LARGE SCALE GENOMIC DNA]</scope>
    <source>
        <strain evidence="1">HyVt-237</strain>
    </source>
</reference>
<dbReference type="Gene3D" id="2.40.160.130">
    <property type="entry name" value="Capsule assembly protein Wzi"/>
    <property type="match status" value="1"/>
</dbReference>
<dbReference type="Pfam" id="PF14052">
    <property type="entry name" value="Caps_assemb_Wzi"/>
    <property type="match status" value="1"/>
</dbReference>
<gene>
    <name evidence="1" type="ORF">ENG67_02300</name>
</gene>
<name>A0A7C0X8Z7_UNCW3</name>
<sequence length="495" mass="57626">MRKVILFLFLAGPLLSFDLTPDDPRYMLLEELRVRGLMCPLHPHSRPYRESNLAGYLLRKEDPFGRKLYNSIILPYIDRRKSSTFDLWLRPIADTVTTFYFGFGGGAHIGGLEFYVSPFFHFGDDSLYPRGKWIETIYGEYERGYFALKKGPIQAILGRERFSFGPSPRYNLLLSGRSFPMDGIYLAYEKGPIKYILYNAKLNDWVADSDFAWGKYRVKRGEVIKRYFSLHRLELFLFKRLLLTATDAIIYGGPDRSPELFYMNPFFLNWPYQLLRGTDDNPIVNIEARLYMGKFSAYGEFLIDDLQTSHSPVKEPNEVGFTLGLEAADPLFLKKTFFIGEYTRVYRWTYNQLLPWNKPLFLGDPMGHPLGSDFDQFYAEGIYHLNEIISVRAFFEHTRDGEGDMFEPWPDSLFPAENFLTGTVEKRTNAGMGFLVLLPEGYADFEIYNAGIKNRHHIAGNTENFVGFRLRMKAHASTERMEWFWNLFLSLTGWK</sequence>
<dbReference type="EMBL" id="DRBW01000084">
    <property type="protein sequence ID" value="HDM90021.1"/>
    <property type="molecule type" value="Genomic_DNA"/>
</dbReference>
<evidence type="ECO:0000313" key="1">
    <source>
        <dbReference type="EMBL" id="HDM90021.1"/>
    </source>
</evidence>
<evidence type="ECO:0008006" key="2">
    <source>
        <dbReference type="Google" id="ProtNLM"/>
    </source>
</evidence>
<proteinExistence type="predicted"/>
<accession>A0A7C0X8Z7</accession>
<dbReference type="Proteomes" id="UP000885931">
    <property type="component" value="Unassembled WGS sequence"/>
</dbReference>
<organism evidence="1">
    <name type="scientific">candidate division WOR-3 bacterium</name>
    <dbReference type="NCBI Taxonomy" id="2052148"/>
    <lineage>
        <taxon>Bacteria</taxon>
        <taxon>Bacteria division WOR-3</taxon>
    </lineage>
</organism>
<comment type="caution">
    <text evidence="1">The sequence shown here is derived from an EMBL/GenBank/DDBJ whole genome shotgun (WGS) entry which is preliminary data.</text>
</comment>